<evidence type="ECO:0000313" key="1">
    <source>
        <dbReference type="EMBL" id="KRF84917.1"/>
    </source>
</evidence>
<reference evidence="1 2" key="1">
    <citation type="journal article" date="2007" name="Nature">
        <title>Evolution of genes and genomes on the Drosophila phylogeny.</title>
        <authorList>
            <consortium name="Drosophila 12 Genomes Consortium"/>
            <person name="Clark A.G."/>
            <person name="Eisen M.B."/>
            <person name="Smith D.R."/>
            <person name="Bergman C.M."/>
            <person name="Oliver B."/>
            <person name="Markow T.A."/>
            <person name="Kaufman T.C."/>
            <person name="Kellis M."/>
            <person name="Gelbart W."/>
            <person name="Iyer V.N."/>
            <person name="Pollard D.A."/>
            <person name="Sackton T.B."/>
            <person name="Larracuente A.M."/>
            <person name="Singh N.D."/>
            <person name="Abad J.P."/>
            <person name="Abt D.N."/>
            <person name="Adryan B."/>
            <person name="Aguade M."/>
            <person name="Akashi H."/>
            <person name="Anderson W.W."/>
            <person name="Aquadro C.F."/>
            <person name="Ardell D.H."/>
            <person name="Arguello R."/>
            <person name="Artieri C.G."/>
            <person name="Barbash D.A."/>
            <person name="Barker D."/>
            <person name="Barsanti P."/>
            <person name="Batterham P."/>
            <person name="Batzoglou S."/>
            <person name="Begun D."/>
            <person name="Bhutkar A."/>
            <person name="Blanco E."/>
            <person name="Bosak S.A."/>
            <person name="Bradley R.K."/>
            <person name="Brand A.D."/>
            <person name="Brent M.R."/>
            <person name="Brooks A.N."/>
            <person name="Brown R.H."/>
            <person name="Butlin R.K."/>
            <person name="Caggese C."/>
            <person name="Calvi B.R."/>
            <person name="Bernardo de Carvalho A."/>
            <person name="Caspi A."/>
            <person name="Castrezana S."/>
            <person name="Celniker S.E."/>
            <person name="Chang J.L."/>
            <person name="Chapple C."/>
            <person name="Chatterji S."/>
            <person name="Chinwalla A."/>
            <person name="Civetta A."/>
            <person name="Clifton S.W."/>
            <person name="Comeron J.M."/>
            <person name="Costello J.C."/>
            <person name="Coyne J.A."/>
            <person name="Daub J."/>
            <person name="David R.G."/>
            <person name="Delcher A.L."/>
            <person name="Delehaunty K."/>
            <person name="Do C.B."/>
            <person name="Ebling H."/>
            <person name="Edwards K."/>
            <person name="Eickbush T."/>
            <person name="Evans J.D."/>
            <person name="Filipski A."/>
            <person name="Findeiss S."/>
            <person name="Freyhult E."/>
            <person name="Fulton L."/>
            <person name="Fulton R."/>
            <person name="Garcia A.C."/>
            <person name="Gardiner A."/>
            <person name="Garfield D.A."/>
            <person name="Garvin B.E."/>
            <person name="Gibson G."/>
            <person name="Gilbert D."/>
            <person name="Gnerre S."/>
            <person name="Godfrey J."/>
            <person name="Good R."/>
            <person name="Gotea V."/>
            <person name="Gravely B."/>
            <person name="Greenberg A.J."/>
            <person name="Griffiths-Jones S."/>
            <person name="Gross S."/>
            <person name="Guigo R."/>
            <person name="Gustafson E.A."/>
            <person name="Haerty W."/>
            <person name="Hahn M.W."/>
            <person name="Halligan D.L."/>
            <person name="Halpern A.L."/>
            <person name="Halter G.M."/>
            <person name="Han M.V."/>
            <person name="Heger A."/>
            <person name="Hillier L."/>
            <person name="Hinrichs A.S."/>
            <person name="Holmes I."/>
            <person name="Hoskins R.A."/>
            <person name="Hubisz M.J."/>
            <person name="Hultmark D."/>
            <person name="Huntley M.A."/>
            <person name="Jaffe D.B."/>
            <person name="Jagadeeshan S."/>
            <person name="Jeck W.R."/>
            <person name="Johnson J."/>
            <person name="Jones C.D."/>
            <person name="Jordan W.C."/>
            <person name="Karpen G.H."/>
            <person name="Kataoka E."/>
            <person name="Keightley P.D."/>
            <person name="Kheradpour P."/>
            <person name="Kirkness E.F."/>
            <person name="Koerich L.B."/>
            <person name="Kristiansen K."/>
            <person name="Kudrna D."/>
            <person name="Kulathinal R.J."/>
            <person name="Kumar S."/>
            <person name="Kwok R."/>
            <person name="Lander E."/>
            <person name="Langley C.H."/>
            <person name="Lapoint R."/>
            <person name="Lazzaro B.P."/>
            <person name="Lee S.J."/>
            <person name="Levesque L."/>
            <person name="Li R."/>
            <person name="Lin C.F."/>
            <person name="Lin M.F."/>
            <person name="Lindblad-Toh K."/>
            <person name="Llopart A."/>
            <person name="Long M."/>
            <person name="Low L."/>
            <person name="Lozovsky E."/>
            <person name="Lu J."/>
            <person name="Luo M."/>
            <person name="Machado C.A."/>
            <person name="Makalowski W."/>
            <person name="Marzo M."/>
            <person name="Matsuda M."/>
            <person name="Matzkin L."/>
            <person name="McAllister B."/>
            <person name="McBride C.S."/>
            <person name="McKernan B."/>
            <person name="McKernan K."/>
            <person name="Mendez-Lago M."/>
            <person name="Minx P."/>
            <person name="Mollenhauer M.U."/>
            <person name="Montooth K."/>
            <person name="Mount S.M."/>
            <person name="Mu X."/>
            <person name="Myers E."/>
            <person name="Negre B."/>
            <person name="Newfeld S."/>
            <person name="Nielsen R."/>
            <person name="Noor M.A."/>
            <person name="O'Grady P."/>
            <person name="Pachter L."/>
            <person name="Papaceit M."/>
            <person name="Parisi M.J."/>
            <person name="Parisi M."/>
            <person name="Parts L."/>
            <person name="Pedersen J.S."/>
            <person name="Pesole G."/>
            <person name="Phillippy A.M."/>
            <person name="Ponting C.P."/>
            <person name="Pop M."/>
            <person name="Porcelli D."/>
            <person name="Powell J.R."/>
            <person name="Prohaska S."/>
            <person name="Pruitt K."/>
            <person name="Puig M."/>
            <person name="Quesneville H."/>
            <person name="Ram K.R."/>
            <person name="Rand D."/>
            <person name="Rasmussen M.D."/>
            <person name="Reed L.K."/>
            <person name="Reenan R."/>
            <person name="Reily A."/>
            <person name="Remington K.A."/>
            <person name="Rieger T.T."/>
            <person name="Ritchie M.G."/>
            <person name="Robin C."/>
            <person name="Rogers Y.H."/>
            <person name="Rohde C."/>
            <person name="Rozas J."/>
            <person name="Rubenfield M.J."/>
            <person name="Ruiz A."/>
            <person name="Russo S."/>
            <person name="Salzberg S.L."/>
            <person name="Sanchez-Gracia A."/>
            <person name="Saranga D.J."/>
            <person name="Sato H."/>
            <person name="Schaeffer S.W."/>
            <person name="Schatz M.C."/>
            <person name="Schlenke T."/>
            <person name="Schwartz R."/>
            <person name="Segarra C."/>
            <person name="Singh R.S."/>
            <person name="Sirot L."/>
            <person name="Sirota M."/>
            <person name="Sisneros N.B."/>
            <person name="Smith C.D."/>
            <person name="Smith T.F."/>
            <person name="Spieth J."/>
            <person name="Stage D.E."/>
            <person name="Stark A."/>
            <person name="Stephan W."/>
            <person name="Strausberg R.L."/>
            <person name="Strempel S."/>
            <person name="Sturgill D."/>
            <person name="Sutton G."/>
            <person name="Sutton G.G."/>
            <person name="Tao W."/>
            <person name="Teichmann S."/>
            <person name="Tobari Y.N."/>
            <person name="Tomimura Y."/>
            <person name="Tsolas J.M."/>
            <person name="Valente V.L."/>
            <person name="Venter E."/>
            <person name="Venter J.C."/>
            <person name="Vicario S."/>
            <person name="Vieira F.G."/>
            <person name="Vilella A.J."/>
            <person name="Villasante A."/>
            <person name="Walenz B."/>
            <person name="Wang J."/>
            <person name="Wasserman M."/>
            <person name="Watts T."/>
            <person name="Wilson D."/>
            <person name="Wilson R.K."/>
            <person name="Wing R.A."/>
            <person name="Wolfner M.F."/>
            <person name="Wong A."/>
            <person name="Wong G.K."/>
            <person name="Wu C.I."/>
            <person name="Wu G."/>
            <person name="Yamamoto D."/>
            <person name="Yang H.P."/>
            <person name="Yang S.P."/>
            <person name="Yorke J.A."/>
            <person name="Yoshida K."/>
            <person name="Zdobnov E."/>
            <person name="Zhang P."/>
            <person name="Zhang Y."/>
            <person name="Zimin A.V."/>
            <person name="Baldwin J."/>
            <person name="Abdouelleil A."/>
            <person name="Abdulkadir J."/>
            <person name="Abebe A."/>
            <person name="Abera B."/>
            <person name="Abreu J."/>
            <person name="Acer S.C."/>
            <person name="Aftuck L."/>
            <person name="Alexander A."/>
            <person name="An P."/>
            <person name="Anderson E."/>
            <person name="Anderson S."/>
            <person name="Arachi H."/>
            <person name="Azer M."/>
            <person name="Bachantsang P."/>
            <person name="Barry A."/>
            <person name="Bayul T."/>
            <person name="Berlin A."/>
            <person name="Bessette D."/>
            <person name="Bloom T."/>
            <person name="Blye J."/>
            <person name="Boguslavskiy L."/>
            <person name="Bonnet C."/>
            <person name="Boukhgalter B."/>
            <person name="Bourzgui I."/>
            <person name="Brown A."/>
            <person name="Cahill P."/>
            <person name="Channer S."/>
            <person name="Cheshatsang Y."/>
            <person name="Chuda L."/>
            <person name="Citroen M."/>
            <person name="Collymore A."/>
            <person name="Cooke P."/>
            <person name="Costello M."/>
            <person name="D'Aco K."/>
            <person name="Daza R."/>
            <person name="De Haan G."/>
            <person name="DeGray S."/>
            <person name="DeMaso C."/>
            <person name="Dhargay N."/>
            <person name="Dooley K."/>
            <person name="Dooley E."/>
            <person name="Doricent M."/>
            <person name="Dorje P."/>
            <person name="Dorjee K."/>
            <person name="Dupes A."/>
            <person name="Elong R."/>
            <person name="Falk J."/>
            <person name="Farina A."/>
            <person name="Faro S."/>
            <person name="Ferguson D."/>
            <person name="Fisher S."/>
            <person name="Foley C.D."/>
            <person name="Franke A."/>
            <person name="Friedrich D."/>
            <person name="Gadbois L."/>
            <person name="Gearin G."/>
            <person name="Gearin C.R."/>
            <person name="Giannoukos G."/>
            <person name="Goode T."/>
            <person name="Graham J."/>
            <person name="Grandbois E."/>
            <person name="Grewal S."/>
            <person name="Gyaltsen K."/>
            <person name="Hafez N."/>
            <person name="Hagos B."/>
            <person name="Hall J."/>
            <person name="Henson C."/>
            <person name="Hollinger A."/>
            <person name="Honan T."/>
            <person name="Huard M.D."/>
            <person name="Hughes L."/>
            <person name="Hurhula B."/>
            <person name="Husby M.E."/>
            <person name="Kamat A."/>
            <person name="Kanga B."/>
            <person name="Kashin S."/>
            <person name="Khazanovich D."/>
            <person name="Kisner P."/>
            <person name="Lance K."/>
            <person name="Lara M."/>
            <person name="Lee W."/>
            <person name="Lennon N."/>
            <person name="Letendre F."/>
            <person name="LeVine R."/>
            <person name="Lipovsky A."/>
            <person name="Liu X."/>
            <person name="Liu J."/>
            <person name="Liu S."/>
            <person name="Lokyitsang T."/>
            <person name="Lokyitsang Y."/>
            <person name="Lubonja R."/>
            <person name="Lui A."/>
            <person name="MacDonald P."/>
            <person name="Magnisalis V."/>
            <person name="Maru K."/>
            <person name="Matthews C."/>
            <person name="McCusker W."/>
            <person name="McDonough S."/>
            <person name="Mehta T."/>
            <person name="Meldrim J."/>
            <person name="Meneus L."/>
            <person name="Mihai O."/>
            <person name="Mihalev A."/>
            <person name="Mihova T."/>
            <person name="Mittelman R."/>
            <person name="Mlenga V."/>
            <person name="Montmayeur A."/>
            <person name="Mulrain L."/>
            <person name="Navidi A."/>
            <person name="Naylor J."/>
            <person name="Negash T."/>
            <person name="Nguyen T."/>
            <person name="Nguyen N."/>
            <person name="Nicol R."/>
            <person name="Norbu C."/>
            <person name="Norbu N."/>
            <person name="Novod N."/>
            <person name="O'Neill B."/>
            <person name="Osman S."/>
            <person name="Markiewicz E."/>
            <person name="Oyono O.L."/>
            <person name="Patti C."/>
            <person name="Phunkhang P."/>
            <person name="Pierre F."/>
            <person name="Priest M."/>
            <person name="Raghuraman S."/>
            <person name="Rege F."/>
            <person name="Reyes R."/>
            <person name="Rise C."/>
            <person name="Rogov P."/>
            <person name="Ross K."/>
            <person name="Ryan E."/>
            <person name="Settipalli S."/>
            <person name="Shea T."/>
            <person name="Sherpa N."/>
            <person name="Shi L."/>
            <person name="Shih D."/>
            <person name="Sparrow T."/>
            <person name="Spaulding J."/>
            <person name="Stalker J."/>
            <person name="Stange-Thomann N."/>
            <person name="Stavropoulos S."/>
            <person name="Stone C."/>
            <person name="Strader C."/>
            <person name="Tesfaye S."/>
            <person name="Thomson T."/>
            <person name="Thoulutsang Y."/>
            <person name="Thoulutsang D."/>
            <person name="Topham K."/>
            <person name="Topping I."/>
            <person name="Tsamla T."/>
            <person name="Vassiliev H."/>
            <person name="Vo A."/>
            <person name="Wangchuk T."/>
            <person name="Wangdi T."/>
            <person name="Weiand M."/>
            <person name="Wilkinson J."/>
            <person name="Wilson A."/>
            <person name="Yadav S."/>
            <person name="Young G."/>
            <person name="Yu Q."/>
            <person name="Zembek L."/>
            <person name="Zhong D."/>
            <person name="Zimmer A."/>
            <person name="Zwirko Z."/>
            <person name="Jaffe D.B."/>
            <person name="Alvarez P."/>
            <person name="Brockman W."/>
            <person name="Butler J."/>
            <person name="Chin C."/>
            <person name="Gnerre S."/>
            <person name="Grabherr M."/>
            <person name="Kleber M."/>
            <person name="Mauceli E."/>
            <person name="MacCallum I."/>
        </authorList>
    </citation>
    <scope>NUCLEOTIDE SEQUENCE [LARGE SCALE GENOMIC DNA]</scope>
    <source>
        <strain evidence="2">Tucson 15010-1051.87</strain>
    </source>
</reference>
<dbReference type="InterPro" id="IPR010512">
    <property type="entry name" value="DUF1091"/>
</dbReference>
<evidence type="ECO:0008006" key="3">
    <source>
        <dbReference type="Google" id="ProtNLM"/>
    </source>
</evidence>
<evidence type="ECO:0000313" key="2">
    <source>
        <dbReference type="Proteomes" id="UP000008792"/>
    </source>
</evidence>
<dbReference type="Proteomes" id="UP000008792">
    <property type="component" value="Unassembled WGS sequence"/>
</dbReference>
<protein>
    <recommendedName>
        <fullName evidence="3">MD-2-related lipid-recognition domain-containing protein</fullName>
    </recommendedName>
</protein>
<dbReference type="PANTHER" id="PTHR20898">
    <property type="entry name" value="DAEDALUS ON 3-RELATED-RELATED"/>
    <property type="match status" value="1"/>
</dbReference>
<organism evidence="1 2">
    <name type="scientific">Drosophila virilis</name>
    <name type="common">Fruit fly</name>
    <dbReference type="NCBI Taxonomy" id="7244"/>
    <lineage>
        <taxon>Eukaryota</taxon>
        <taxon>Metazoa</taxon>
        <taxon>Ecdysozoa</taxon>
        <taxon>Arthropoda</taxon>
        <taxon>Hexapoda</taxon>
        <taxon>Insecta</taxon>
        <taxon>Pterygota</taxon>
        <taxon>Neoptera</taxon>
        <taxon>Endopterygota</taxon>
        <taxon>Diptera</taxon>
        <taxon>Brachycera</taxon>
        <taxon>Muscomorpha</taxon>
        <taxon>Ephydroidea</taxon>
        <taxon>Drosophilidae</taxon>
        <taxon>Drosophila</taxon>
    </lineage>
</organism>
<proteinExistence type="predicted"/>
<dbReference type="Pfam" id="PF06477">
    <property type="entry name" value="DUF1091"/>
    <property type="match status" value="1"/>
</dbReference>
<dbReference type="SMART" id="SM00697">
    <property type="entry name" value="DM8"/>
    <property type="match status" value="1"/>
</dbReference>
<dbReference type="EMBL" id="CH940647">
    <property type="protein sequence ID" value="KRF84917.1"/>
    <property type="molecule type" value="Genomic_DNA"/>
</dbReference>
<accession>A0A0Q9WX26</accession>
<dbReference type="eggNOG" id="ENOG502TB90">
    <property type="taxonomic scope" value="Eukaryota"/>
</dbReference>
<dbReference type="AlphaFoldDB" id="A0A0Q9WX26"/>
<name>A0A0Q9WX26_DROVI</name>
<sequence length="224" mass="25689">MIFGLGRCIYNLKKDAPLAKLLHFWISHSIKPAALSCLNGVFVPNTMDYRAWQWPLVFLTLWSLAQAKRPFKVELHNFTCSIFDPTIGKELTCILHRKRDAPTVSVLFSLYETQNEFSIGFQMDLLKKDNTKMNIANNKLDGCKFLGSIYGNNIYRKFFKRIQSVSNLPKNCPIRGQLYAIRNYTMLADELPPNLPALTYQLRLKIIKADHVVADVLVVGKIIH</sequence>
<dbReference type="OrthoDB" id="8060832at2759"/>
<dbReference type="PANTHER" id="PTHR20898:SF0">
    <property type="entry name" value="DAEDALUS ON 3-RELATED"/>
    <property type="match status" value="1"/>
</dbReference>
<dbReference type="InParanoid" id="A0A0Q9WX26"/>
<keyword evidence="2" id="KW-1185">Reference proteome</keyword>
<gene>
    <name evidence="1" type="primary">Dvir\GJ11534</name>
    <name evidence="1" type="ORF">Dvir_GJ11534</name>
</gene>